<keyword evidence="1" id="KW-1188">Viral release from host cell</keyword>
<dbReference type="AlphaFoldDB" id="A0A524RVZ6"/>
<organism evidence="5 6">
    <name type="scientific">Aphanocapsa feldmannii 277cI</name>
    <dbReference type="NCBI Taxonomy" id="2507554"/>
    <lineage>
        <taxon>Bacteria</taxon>
        <taxon>Bacillati</taxon>
        <taxon>Cyanobacteriota</taxon>
        <taxon>Cyanophyceae</taxon>
        <taxon>Oscillatoriophycideae</taxon>
        <taxon>Chroococcales</taxon>
        <taxon>Microcystaceae</taxon>
        <taxon>Aphanocapsa</taxon>
    </lineage>
</organism>
<reference evidence="5 6" key="1">
    <citation type="journal article" date="2019" name="mSystems">
        <title>Life at home and on the roam: Genomic adaptions reflect the dual lifestyle of an intracellular, facultative symbiont.</title>
        <authorList>
            <person name="Burgsdorf I."/>
        </authorList>
    </citation>
    <scope>NUCLEOTIDE SEQUENCE [LARGE SCALE GENOMIC DNA]</scope>
    <source>
        <strain evidence="5">277cI</strain>
    </source>
</reference>
<dbReference type="EMBL" id="SRMN01000001">
    <property type="protein sequence ID" value="TGH28144.1"/>
    <property type="molecule type" value="Genomic_DNA"/>
</dbReference>
<feature type="transmembrane region" description="Helical" evidence="3">
    <location>
        <begin position="572"/>
        <end position="592"/>
    </location>
</feature>
<feature type="transmembrane region" description="Helical" evidence="3">
    <location>
        <begin position="613"/>
        <end position="634"/>
    </location>
</feature>
<feature type="region of interest" description="Disordered" evidence="2">
    <location>
        <begin position="681"/>
        <end position="712"/>
    </location>
</feature>
<evidence type="ECO:0000256" key="1">
    <source>
        <dbReference type="ARBA" id="ARBA00022612"/>
    </source>
</evidence>
<evidence type="ECO:0000313" key="6">
    <source>
        <dbReference type="Proteomes" id="UP000315454"/>
    </source>
</evidence>
<dbReference type="NCBIfam" id="TIGR01760">
    <property type="entry name" value="tape_meas_TP901"/>
    <property type="match status" value="1"/>
</dbReference>
<keyword evidence="3" id="KW-0812">Transmembrane</keyword>
<name>A0A524RVZ6_9CHRO</name>
<feature type="transmembrane region" description="Helical" evidence="3">
    <location>
        <begin position="489"/>
        <end position="510"/>
    </location>
</feature>
<evidence type="ECO:0000256" key="2">
    <source>
        <dbReference type="SAM" id="MobiDB-lite"/>
    </source>
</evidence>
<dbReference type="PANTHER" id="PTHR37813">
    <property type="entry name" value="FELS-2 PROPHAGE PROTEIN"/>
    <property type="match status" value="1"/>
</dbReference>
<protein>
    <submittedName>
        <fullName evidence="5">Phage tail tape measure protein</fullName>
    </submittedName>
</protein>
<accession>A0A524RVZ6</accession>
<dbReference type="InterPro" id="IPR010090">
    <property type="entry name" value="Phage_tape_meas"/>
</dbReference>
<dbReference type="Proteomes" id="UP000315454">
    <property type="component" value="Unassembled WGS sequence"/>
</dbReference>
<dbReference type="Pfam" id="PF10145">
    <property type="entry name" value="PhageMin_Tail"/>
    <property type="match status" value="1"/>
</dbReference>
<keyword evidence="3" id="KW-1133">Transmembrane helix</keyword>
<feature type="transmembrane region" description="Helical" evidence="3">
    <location>
        <begin position="531"/>
        <end position="552"/>
    </location>
</feature>
<gene>
    <name evidence="5" type="ORF">ERJ68_00050</name>
</gene>
<evidence type="ECO:0000256" key="3">
    <source>
        <dbReference type="SAM" id="Phobius"/>
    </source>
</evidence>
<comment type="caution">
    <text evidence="5">The sequence shown here is derived from an EMBL/GenBank/DDBJ whole genome shotgun (WGS) entry which is preliminary data.</text>
</comment>
<sequence length="821" mass="88104">MASKSTSSIFSIGINIGGKMLPSVAGSLRRTQGLLGRFRATVFKTFNRMAQKGQQAFSRIASNRLWQGAAVAASGIAFGLFRGVQTAADFESAMSRVYSLYKDINVEQKEMLSAQAKDLGRKTSFQASEAAQAQAVLAQSGRSVDETLAMTPAVLNLAAAAEIEMAEAADIVANTIGQFGLDASNSEEVRRAVDMLAASATAGNHDLVKLAEAMKKVGTLARLSGSNLESTGAALAVLADSGLKEAEAGTALRNIYLRLSDAKPQELLSNYGIKTMDENGDYRNLSDVLRELDSSMEREGLGELERTGLMNQIFGARSVAAASILMEKTIGGEFDVALAKVLDSEDEAKRQADIKLNNLYGAFSRLGSAWEGFNIQLFQSHLNPLKVFVDGLANTLNFVTDLNKSMPWLAQSIVVISIAFAGLVIALPILAALVASISVLKGALISLALGAKIGLLAGKMMALSTTTIPALIVKLGALAVAGWSAMAPFLPLIGTIAAVGGVIYLVIRFWPQLTAAAAKAWSAINRLWGGFARWFLGVLVNSALGGLFRFWPQLTAAAAKAWSAITRLWGGFARWFLGVLVNSTLGGLFRFWPQLTAAAAKAWSAITRLWGGFARWFLGLVVDSALGRLFRLIWELIPDAGKQFIRAILSGLRSKVGELFGWVRETWDRITGIFSAHRDRSDATRRSSERNQRRGTGVRRRSTVIDASTSLGSPRRYGGPVVRGLTYPVGEAGPELFTAPVSGQIISHETVRRLIQQPASAAHRNAAGRNPVVVNNGDQHYSDVVVHTAGLTIADIVEAVEMALEERQEEQRMALQRALHG</sequence>
<feature type="domain" description="Phage tail tape measure protein" evidence="4">
    <location>
        <begin position="114"/>
        <end position="315"/>
    </location>
</feature>
<dbReference type="PANTHER" id="PTHR37813:SF1">
    <property type="entry name" value="FELS-2 PROPHAGE PROTEIN"/>
    <property type="match status" value="1"/>
</dbReference>
<feature type="compositionally biased region" description="Basic and acidic residues" evidence="2">
    <location>
        <begin position="681"/>
        <end position="692"/>
    </location>
</feature>
<evidence type="ECO:0000313" key="5">
    <source>
        <dbReference type="EMBL" id="TGH28144.1"/>
    </source>
</evidence>
<keyword evidence="3" id="KW-0472">Membrane</keyword>
<feature type="transmembrane region" description="Helical" evidence="3">
    <location>
        <begin position="461"/>
        <end position="483"/>
    </location>
</feature>
<evidence type="ECO:0000259" key="4">
    <source>
        <dbReference type="Pfam" id="PF10145"/>
    </source>
</evidence>
<feature type="transmembrane region" description="Helical" evidence="3">
    <location>
        <begin position="413"/>
        <end position="440"/>
    </location>
</feature>
<proteinExistence type="predicted"/>